<dbReference type="GO" id="GO:0042128">
    <property type="term" value="P:nitrate assimilation"/>
    <property type="evidence" value="ECO:0007669"/>
    <property type="project" value="UniProtKB-KW"/>
</dbReference>
<comment type="caution">
    <text evidence="9">The sequence shown here is derived from an EMBL/GenBank/DDBJ whole genome shotgun (WGS) entry which is preliminary data.</text>
</comment>
<feature type="transmembrane region" description="Helical" evidence="7">
    <location>
        <begin position="178"/>
        <end position="197"/>
    </location>
</feature>
<evidence type="ECO:0000256" key="6">
    <source>
        <dbReference type="ARBA" id="ARBA00023136"/>
    </source>
</evidence>
<feature type="transmembrane region" description="Helical" evidence="7">
    <location>
        <begin position="12"/>
        <end position="38"/>
    </location>
</feature>
<comment type="subcellular location">
    <subcellularLocation>
        <location evidence="1">Membrane</location>
        <topology evidence="1">Multi-pass membrane protein</topology>
    </subcellularLocation>
</comment>
<dbReference type="InterPro" id="IPR020846">
    <property type="entry name" value="MFS_dom"/>
</dbReference>
<evidence type="ECO:0000256" key="4">
    <source>
        <dbReference type="ARBA" id="ARBA00022989"/>
    </source>
</evidence>
<protein>
    <submittedName>
        <fullName evidence="9">NNP family nitrate/nitrite transporter-like MFS transporter</fullName>
    </submittedName>
</protein>
<dbReference type="EMBL" id="PYGF01000001">
    <property type="protein sequence ID" value="PSL07795.1"/>
    <property type="molecule type" value="Genomic_DNA"/>
</dbReference>
<gene>
    <name evidence="9" type="ORF">CLV48_101733</name>
</gene>
<dbReference type="Proteomes" id="UP000240708">
    <property type="component" value="Unassembled WGS sequence"/>
</dbReference>
<feature type="transmembrane region" description="Helical" evidence="7">
    <location>
        <begin position="427"/>
        <end position="452"/>
    </location>
</feature>
<dbReference type="InterPro" id="IPR011701">
    <property type="entry name" value="MFS"/>
</dbReference>
<dbReference type="OrthoDB" id="9773404at2"/>
<dbReference type="GO" id="GO:0015112">
    <property type="term" value="F:nitrate transmembrane transporter activity"/>
    <property type="evidence" value="ECO:0007669"/>
    <property type="project" value="InterPro"/>
</dbReference>
<organism evidence="9 10">
    <name type="scientific">Cecembia rubra</name>
    <dbReference type="NCBI Taxonomy" id="1485585"/>
    <lineage>
        <taxon>Bacteria</taxon>
        <taxon>Pseudomonadati</taxon>
        <taxon>Bacteroidota</taxon>
        <taxon>Cytophagia</taxon>
        <taxon>Cytophagales</taxon>
        <taxon>Cyclobacteriaceae</taxon>
        <taxon>Cecembia</taxon>
    </lineage>
</organism>
<feature type="transmembrane region" description="Helical" evidence="7">
    <location>
        <begin position="137"/>
        <end position="158"/>
    </location>
</feature>
<feature type="domain" description="Major facilitator superfamily (MFS) profile" evidence="8">
    <location>
        <begin position="9"/>
        <end position="488"/>
    </location>
</feature>
<dbReference type="Gene3D" id="1.20.1250.20">
    <property type="entry name" value="MFS general substrate transporter like domains"/>
    <property type="match status" value="2"/>
</dbReference>
<evidence type="ECO:0000259" key="8">
    <source>
        <dbReference type="PROSITE" id="PS50850"/>
    </source>
</evidence>
<reference evidence="9 10" key="1">
    <citation type="submission" date="2018-03" db="EMBL/GenBank/DDBJ databases">
        <title>Genomic Encyclopedia of Archaeal and Bacterial Type Strains, Phase II (KMG-II): from individual species to whole genera.</title>
        <authorList>
            <person name="Goeker M."/>
        </authorList>
    </citation>
    <scope>NUCLEOTIDE SEQUENCE [LARGE SCALE GENOMIC DNA]</scope>
    <source>
        <strain evidence="9 10">DSM 28057</strain>
    </source>
</reference>
<evidence type="ECO:0000256" key="1">
    <source>
        <dbReference type="ARBA" id="ARBA00004141"/>
    </source>
</evidence>
<feature type="transmembrane region" description="Helical" evidence="7">
    <location>
        <begin position="218"/>
        <end position="240"/>
    </location>
</feature>
<comment type="similarity">
    <text evidence="2">Belongs to the major facilitator superfamily. Nitrate/nitrite porter (TC 2.A.1.8) family.</text>
</comment>
<keyword evidence="3 7" id="KW-0812">Transmembrane</keyword>
<keyword evidence="10" id="KW-1185">Reference proteome</keyword>
<keyword evidence="5" id="KW-0534">Nitrate assimilation</keyword>
<evidence type="ECO:0000313" key="9">
    <source>
        <dbReference type="EMBL" id="PSL07795.1"/>
    </source>
</evidence>
<keyword evidence="4 7" id="KW-1133">Transmembrane helix</keyword>
<dbReference type="PROSITE" id="PS50850">
    <property type="entry name" value="MFS"/>
    <property type="match status" value="1"/>
</dbReference>
<dbReference type="Gene3D" id="2.40.50.100">
    <property type="match status" value="1"/>
</dbReference>
<dbReference type="GO" id="GO:0016020">
    <property type="term" value="C:membrane"/>
    <property type="evidence" value="ECO:0007669"/>
    <property type="project" value="UniProtKB-SubCell"/>
</dbReference>
<proteinExistence type="inferred from homology"/>
<sequence>MQENINSLSYRMLFLNTLAFTICFAVWTFNGVMVTYLVDNSIFEWGPVEIGWLLGIPILTGAVLRLPLGIITDKYGGKWIFAGLLLFCAIPMYLIAYVDSFIFYAILSFFFGFAGAGFAVGIGYTSVWFPKNWQGRALGIFGAGNAGAALTTLLAPTLLNRFTDHGSNPENWRLLPQYYAGVLVLMAFIFILFSVNKKTGAPARTMGQILKPLQSIRVWRFGFYYFLVFGCFIAFAQWLVPYFVNVYGASLVVAGLFASLFSFPSGVIRVLGGWMSDKIGARRVMLGTFRWSVILAALLMVPRMDIITPGKGIMAERAGQVQSVSDREIIVEEKSYGLASKALANQKMEDPNTLASFLPQKYNWQEPVVTEGQQVVKKELLAKGVTQISFEANMWVYAILVLLIGIVWGIGKAGVYRFIPDYFPNEVGTVGGMVGVIGGLGGFVCPILFGYLLDWTGLWTSSWILMFILSVLCLYWMLQVTRKLIKAESPEIANKIDRVK</sequence>
<feature type="transmembrane region" description="Helical" evidence="7">
    <location>
        <begin position="50"/>
        <end position="67"/>
    </location>
</feature>
<name>A0A2P8EE85_9BACT</name>
<feature type="transmembrane region" description="Helical" evidence="7">
    <location>
        <begin position="284"/>
        <end position="301"/>
    </location>
</feature>
<evidence type="ECO:0000313" key="10">
    <source>
        <dbReference type="Proteomes" id="UP000240708"/>
    </source>
</evidence>
<dbReference type="AlphaFoldDB" id="A0A2P8EE85"/>
<feature type="transmembrane region" description="Helical" evidence="7">
    <location>
        <begin position="102"/>
        <end position="125"/>
    </location>
</feature>
<dbReference type="RefSeq" id="WP_106565842.1">
    <property type="nucleotide sequence ID" value="NZ_PYGF01000001.1"/>
</dbReference>
<evidence type="ECO:0000256" key="7">
    <source>
        <dbReference type="SAM" id="Phobius"/>
    </source>
</evidence>
<evidence type="ECO:0000256" key="2">
    <source>
        <dbReference type="ARBA" id="ARBA00008432"/>
    </source>
</evidence>
<feature type="transmembrane region" description="Helical" evidence="7">
    <location>
        <begin position="458"/>
        <end position="478"/>
    </location>
</feature>
<dbReference type="SUPFAM" id="SSF103473">
    <property type="entry name" value="MFS general substrate transporter"/>
    <property type="match status" value="1"/>
</dbReference>
<keyword evidence="6 7" id="KW-0472">Membrane</keyword>
<evidence type="ECO:0000256" key="3">
    <source>
        <dbReference type="ARBA" id="ARBA00022692"/>
    </source>
</evidence>
<dbReference type="InterPro" id="IPR044772">
    <property type="entry name" value="NO3_transporter"/>
</dbReference>
<dbReference type="Pfam" id="PF07690">
    <property type="entry name" value="MFS_1"/>
    <property type="match status" value="2"/>
</dbReference>
<feature type="transmembrane region" description="Helical" evidence="7">
    <location>
        <begin position="246"/>
        <end position="272"/>
    </location>
</feature>
<evidence type="ECO:0000256" key="5">
    <source>
        <dbReference type="ARBA" id="ARBA00023063"/>
    </source>
</evidence>
<feature type="transmembrane region" description="Helical" evidence="7">
    <location>
        <begin position="79"/>
        <end position="96"/>
    </location>
</feature>
<dbReference type="PANTHER" id="PTHR23515">
    <property type="entry name" value="HIGH-AFFINITY NITRATE TRANSPORTER 2.3"/>
    <property type="match status" value="1"/>
</dbReference>
<dbReference type="InterPro" id="IPR036259">
    <property type="entry name" value="MFS_trans_sf"/>
</dbReference>
<accession>A0A2P8EE85</accession>
<feature type="transmembrane region" description="Helical" evidence="7">
    <location>
        <begin position="394"/>
        <end position="415"/>
    </location>
</feature>